<dbReference type="Proteomes" id="UP000704712">
    <property type="component" value="Unassembled WGS sequence"/>
</dbReference>
<dbReference type="GO" id="GO:0003676">
    <property type="term" value="F:nucleic acid binding"/>
    <property type="evidence" value="ECO:0007669"/>
    <property type="project" value="InterPro"/>
</dbReference>
<comment type="caution">
    <text evidence="1">The sequence shown here is derived from an EMBL/GenBank/DDBJ whole genome shotgun (WGS) entry which is preliminary data.</text>
</comment>
<organism evidence="1 2">
    <name type="scientific">Phytophthora infestans</name>
    <name type="common">Potato late blight agent</name>
    <name type="synonym">Botrytis infestans</name>
    <dbReference type="NCBI Taxonomy" id="4787"/>
    <lineage>
        <taxon>Eukaryota</taxon>
        <taxon>Sar</taxon>
        <taxon>Stramenopiles</taxon>
        <taxon>Oomycota</taxon>
        <taxon>Peronosporomycetes</taxon>
        <taxon>Peronosporales</taxon>
        <taxon>Peronosporaceae</taxon>
        <taxon>Phytophthora</taxon>
    </lineage>
</organism>
<evidence type="ECO:0000313" key="1">
    <source>
        <dbReference type="EMBL" id="KAF4147091.1"/>
    </source>
</evidence>
<evidence type="ECO:0000313" key="2">
    <source>
        <dbReference type="Proteomes" id="UP000704712"/>
    </source>
</evidence>
<dbReference type="PANTHER" id="PTHR47169">
    <property type="entry name" value="OS01G0541250 PROTEIN"/>
    <property type="match status" value="1"/>
</dbReference>
<protein>
    <submittedName>
        <fullName evidence="1">Putative DDE-like endonuclease</fullName>
    </submittedName>
</protein>
<dbReference type="InterPro" id="IPR036397">
    <property type="entry name" value="RNaseH_sf"/>
</dbReference>
<dbReference type="AlphaFoldDB" id="A0A8S9V2M7"/>
<reference evidence="1" key="1">
    <citation type="submission" date="2020-03" db="EMBL/GenBank/DDBJ databases">
        <title>Hybrid Assembly of Korean Phytophthora infestans isolates.</title>
        <authorList>
            <person name="Prokchorchik M."/>
            <person name="Lee Y."/>
            <person name="Seo J."/>
            <person name="Cho J.-H."/>
            <person name="Park Y.-E."/>
            <person name="Jang D.-C."/>
            <person name="Im J.-S."/>
            <person name="Choi J.-G."/>
            <person name="Park H.-J."/>
            <person name="Lee G.-B."/>
            <person name="Lee Y.-G."/>
            <person name="Hong S.-Y."/>
            <person name="Cho K."/>
            <person name="Sohn K.H."/>
        </authorList>
    </citation>
    <scope>NUCLEOTIDE SEQUENCE</scope>
    <source>
        <strain evidence="1">KR_2_A2</strain>
    </source>
</reference>
<sequence>MAQKIQPSNSPDMICLDLSLFNAIQARQQQCSSRNVAELVKATTDAYWELLEQTLSDTFLSLQCVMDSCICEGGESTYKVAHMSKTKLRRGGETSSEHFVL</sequence>
<accession>A0A8S9V2M7</accession>
<name>A0A8S9V2M7_PHYIN</name>
<keyword evidence="1" id="KW-0378">Hydrolase</keyword>
<dbReference type="Gene3D" id="3.30.420.10">
    <property type="entry name" value="Ribonuclease H-like superfamily/Ribonuclease H"/>
    <property type="match status" value="1"/>
</dbReference>
<dbReference type="GO" id="GO:0004519">
    <property type="term" value="F:endonuclease activity"/>
    <property type="evidence" value="ECO:0007669"/>
    <property type="project" value="UniProtKB-KW"/>
</dbReference>
<proteinExistence type="predicted"/>
<gene>
    <name evidence="1" type="ORF">GN958_ATG03720</name>
</gene>
<dbReference type="EMBL" id="JAACNO010000517">
    <property type="protein sequence ID" value="KAF4147091.1"/>
    <property type="molecule type" value="Genomic_DNA"/>
</dbReference>
<dbReference type="PANTHER" id="PTHR47169:SF2">
    <property type="entry name" value="OS01G0541250 PROTEIN"/>
    <property type="match status" value="1"/>
</dbReference>
<keyword evidence="1" id="KW-0540">Nuclease</keyword>
<keyword evidence="1" id="KW-0255">Endonuclease</keyword>